<protein>
    <submittedName>
        <fullName evidence="2">Putative methyltransferase</fullName>
        <ecNumber evidence="2">2.1.1.-</ecNumber>
    </submittedName>
</protein>
<name>C1BCY1_RHOOB</name>
<dbReference type="SUPFAM" id="SSF53335">
    <property type="entry name" value="S-adenosyl-L-methionine-dependent methyltransferases"/>
    <property type="match status" value="1"/>
</dbReference>
<geneLocation type="plasmid" evidence="2 3">
    <name>pROB01</name>
</geneLocation>
<evidence type="ECO:0000259" key="1">
    <source>
        <dbReference type="Pfam" id="PF13649"/>
    </source>
</evidence>
<gene>
    <name evidence="2" type="ordered locus">ROP_pROB01-02260</name>
</gene>
<dbReference type="EC" id="2.1.1.-" evidence="2"/>
<accession>C1BCY1</accession>
<keyword evidence="2" id="KW-0614">Plasmid</keyword>
<dbReference type="HOGENOM" id="CLU_037990_11_2_11"/>
<dbReference type="InterPro" id="IPR029063">
    <property type="entry name" value="SAM-dependent_MTases_sf"/>
</dbReference>
<dbReference type="CDD" id="cd02440">
    <property type="entry name" value="AdoMet_MTases"/>
    <property type="match status" value="1"/>
</dbReference>
<dbReference type="InterPro" id="IPR050508">
    <property type="entry name" value="Methyltransf_Superfamily"/>
</dbReference>
<evidence type="ECO:0000313" key="2">
    <source>
        <dbReference type="EMBL" id="BAH55725.1"/>
    </source>
</evidence>
<dbReference type="PANTHER" id="PTHR42912">
    <property type="entry name" value="METHYLTRANSFERASE"/>
    <property type="match status" value="1"/>
</dbReference>
<feature type="domain" description="Methyltransferase" evidence="1">
    <location>
        <begin position="60"/>
        <end position="154"/>
    </location>
</feature>
<dbReference type="InterPro" id="IPR041698">
    <property type="entry name" value="Methyltransf_25"/>
</dbReference>
<dbReference type="OrthoDB" id="65624at2"/>
<dbReference type="SMR" id="C1BCY1"/>
<dbReference type="PATRIC" id="fig|632772.20.peg.7952"/>
<dbReference type="EMBL" id="AP011116">
    <property type="protein sequence ID" value="BAH55725.1"/>
    <property type="molecule type" value="Genomic_DNA"/>
</dbReference>
<organism evidence="2 3">
    <name type="scientific">Rhodococcus opacus (strain B4)</name>
    <dbReference type="NCBI Taxonomy" id="632772"/>
    <lineage>
        <taxon>Bacteria</taxon>
        <taxon>Bacillati</taxon>
        <taxon>Actinomycetota</taxon>
        <taxon>Actinomycetes</taxon>
        <taxon>Mycobacteriales</taxon>
        <taxon>Nocardiaceae</taxon>
        <taxon>Rhodococcus</taxon>
    </lineage>
</organism>
<sequence length="221" mass="23575">MGLGRKLLGGPDGHADDGSGGLIRRARLYECFSAVGFGGFRRRVFDGLVALAGAHPGDEVLDIGCGTGYFSRRAARAVLPGGRVVGIDPSPPVIDYARRVSPPHCTFRLAGAEALPLYDASMDLVISSLAVHHIPPELRATALREAFRVLRPGGRLFIADFRPPRNRIANHLVGTLSGHAMQHNPIHELDGLISGAGFEITGSGDRRPLLHYVRAARPASP</sequence>
<dbReference type="Proteomes" id="UP000002212">
    <property type="component" value="Plasmid pROB01"/>
</dbReference>
<keyword evidence="2" id="KW-0808">Transferase</keyword>
<dbReference type="Pfam" id="PF13649">
    <property type="entry name" value="Methyltransf_25"/>
    <property type="match status" value="1"/>
</dbReference>
<dbReference type="GO" id="GO:0032259">
    <property type="term" value="P:methylation"/>
    <property type="evidence" value="ECO:0007669"/>
    <property type="project" value="UniProtKB-KW"/>
</dbReference>
<dbReference type="GO" id="GO:0008168">
    <property type="term" value="F:methyltransferase activity"/>
    <property type="evidence" value="ECO:0007669"/>
    <property type="project" value="UniProtKB-KW"/>
</dbReference>
<proteinExistence type="predicted"/>
<keyword evidence="2" id="KW-0489">Methyltransferase</keyword>
<evidence type="ECO:0000313" key="3">
    <source>
        <dbReference type="Proteomes" id="UP000002212"/>
    </source>
</evidence>
<dbReference type="RefSeq" id="WP_007296080.1">
    <property type="nucleotide sequence ID" value="NC_012520.1"/>
</dbReference>
<reference evidence="2 3" key="1">
    <citation type="submission" date="2009-03" db="EMBL/GenBank/DDBJ databases">
        <title>Comparison of the complete genome sequences of Rhodococcus erythropolis PR4 and Rhodococcus opacus B4.</title>
        <authorList>
            <person name="Takarada H."/>
            <person name="Sekine M."/>
            <person name="Hosoyama A."/>
            <person name="Yamada R."/>
            <person name="Fujisawa T."/>
            <person name="Omata S."/>
            <person name="Shimizu A."/>
            <person name="Tsukatani N."/>
            <person name="Tanikawa S."/>
            <person name="Fujita N."/>
            <person name="Harayama S."/>
        </authorList>
    </citation>
    <scope>NUCLEOTIDE SEQUENCE [LARGE SCALE GENOMIC DNA]</scope>
    <source>
        <strain evidence="2 3">B4</strain>
        <plasmid evidence="2 3">pROB01</plasmid>
    </source>
</reference>
<dbReference type="PANTHER" id="PTHR42912:SF93">
    <property type="entry name" value="N6-ADENOSINE-METHYLTRANSFERASE TMT1A"/>
    <property type="match status" value="1"/>
</dbReference>
<dbReference type="KEGG" id="rop:ROP_pROB01-02260"/>
<dbReference type="AlphaFoldDB" id="C1BCY1"/>
<dbReference type="Gene3D" id="3.40.50.150">
    <property type="entry name" value="Vaccinia Virus protein VP39"/>
    <property type="match status" value="1"/>
</dbReference>